<dbReference type="PANTHER" id="PTHR36400">
    <property type="entry name" value="RIBOSOMAL PROTEIN L35"/>
    <property type="match status" value="1"/>
</dbReference>
<proteinExistence type="inferred from homology"/>
<dbReference type="GO" id="GO:0005840">
    <property type="term" value="C:ribosome"/>
    <property type="evidence" value="ECO:0007669"/>
    <property type="project" value="UniProtKB-KW"/>
</dbReference>
<dbReference type="GO" id="GO:0006412">
    <property type="term" value="P:translation"/>
    <property type="evidence" value="ECO:0007669"/>
    <property type="project" value="InterPro"/>
</dbReference>
<gene>
    <name evidence="4" type="ORF">CISIN_1g028473mg</name>
</gene>
<evidence type="ECO:0000313" key="5">
    <source>
        <dbReference type="Proteomes" id="UP000027120"/>
    </source>
</evidence>
<name>A0A067EUQ8_CITSI</name>
<dbReference type="GO" id="GO:1990904">
    <property type="term" value="C:ribonucleoprotein complex"/>
    <property type="evidence" value="ECO:0007669"/>
    <property type="project" value="UniProtKB-KW"/>
</dbReference>
<evidence type="ECO:0000313" key="4">
    <source>
        <dbReference type="EMBL" id="KDO58823.1"/>
    </source>
</evidence>
<comment type="similarity">
    <text evidence="1">Belongs to the bacterial ribosomal protein bL35 family.</text>
</comment>
<dbReference type="PANTHER" id="PTHR36400:SF1">
    <property type="entry name" value="RIBOSOMAL PROTEIN L35"/>
    <property type="match status" value="1"/>
</dbReference>
<keyword evidence="3" id="KW-0687">Ribonucleoprotein</keyword>
<evidence type="ECO:0000256" key="1">
    <source>
        <dbReference type="ARBA" id="ARBA00006598"/>
    </source>
</evidence>
<protein>
    <submittedName>
        <fullName evidence="4">Uncharacterized protein</fullName>
    </submittedName>
</protein>
<dbReference type="Pfam" id="PF01632">
    <property type="entry name" value="Ribosomal_L35p"/>
    <property type="match status" value="1"/>
</dbReference>
<keyword evidence="2" id="KW-0689">Ribosomal protein</keyword>
<sequence>MAKSLTKTPKFPRNKETNQRVSFNNKALFDAPSAVEMQRLCNKLRTLTLSSSRRLLFQSHAPIHRPFHSAPSSKWRLSPLFNYPSSSSSHITRCCSYPSPSLAAAPSLCSFRLPLSFIQVRHVSSRDRKKRRKPVTPVTSKVKKIKMKSYSSYKSRFRTMNDGQVRRWHEGKRHNAHLKV</sequence>
<dbReference type="Proteomes" id="UP000027120">
    <property type="component" value="Unassembled WGS sequence"/>
</dbReference>
<dbReference type="InterPro" id="IPR021137">
    <property type="entry name" value="Ribosomal_bL35-like"/>
</dbReference>
<dbReference type="SUPFAM" id="SSF143034">
    <property type="entry name" value="L35p-like"/>
    <property type="match status" value="1"/>
</dbReference>
<keyword evidence="5" id="KW-1185">Reference proteome</keyword>
<reference evidence="4 5" key="1">
    <citation type="submission" date="2014-04" db="EMBL/GenBank/DDBJ databases">
        <authorList>
            <consortium name="International Citrus Genome Consortium"/>
            <person name="Gmitter F."/>
            <person name="Chen C."/>
            <person name="Farmerie W."/>
            <person name="Harkins T."/>
            <person name="Desany B."/>
            <person name="Mohiuddin M."/>
            <person name="Kodira C."/>
            <person name="Borodovsky M."/>
            <person name="Lomsadze A."/>
            <person name="Burns P."/>
            <person name="Jenkins J."/>
            <person name="Prochnik S."/>
            <person name="Shu S."/>
            <person name="Chapman J."/>
            <person name="Pitluck S."/>
            <person name="Schmutz J."/>
            <person name="Rokhsar D."/>
        </authorList>
    </citation>
    <scope>NUCLEOTIDE SEQUENCE</scope>
</reference>
<dbReference type="AlphaFoldDB" id="A0A067EUQ8"/>
<dbReference type="EMBL" id="KK784945">
    <property type="protein sequence ID" value="KDO58823.1"/>
    <property type="molecule type" value="Genomic_DNA"/>
</dbReference>
<dbReference type="Gene3D" id="4.10.410.60">
    <property type="match status" value="1"/>
</dbReference>
<organism evidence="4 5">
    <name type="scientific">Citrus sinensis</name>
    <name type="common">Sweet orange</name>
    <name type="synonym">Citrus aurantium var. sinensis</name>
    <dbReference type="NCBI Taxonomy" id="2711"/>
    <lineage>
        <taxon>Eukaryota</taxon>
        <taxon>Viridiplantae</taxon>
        <taxon>Streptophyta</taxon>
        <taxon>Embryophyta</taxon>
        <taxon>Tracheophyta</taxon>
        <taxon>Spermatophyta</taxon>
        <taxon>Magnoliopsida</taxon>
        <taxon>eudicotyledons</taxon>
        <taxon>Gunneridae</taxon>
        <taxon>Pentapetalae</taxon>
        <taxon>rosids</taxon>
        <taxon>malvids</taxon>
        <taxon>Sapindales</taxon>
        <taxon>Rutaceae</taxon>
        <taxon>Aurantioideae</taxon>
        <taxon>Citrus</taxon>
    </lineage>
</organism>
<evidence type="ECO:0000256" key="2">
    <source>
        <dbReference type="ARBA" id="ARBA00022980"/>
    </source>
</evidence>
<dbReference type="GO" id="GO:0003735">
    <property type="term" value="F:structural constituent of ribosome"/>
    <property type="evidence" value="ECO:0007669"/>
    <property type="project" value="InterPro"/>
</dbReference>
<dbReference type="InterPro" id="IPR037229">
    <property type="entry name" value="Ribosomal_bL35_sf"/>
</dbReference>
<accession>A0A067EUQ8</accession>
<evidence type="ECO:0000256" key="3">
    <source>
        <dbReference type="ARBA" id="ARBA00023274"/>
    </source>
</evidence>